<dbReference type="Proteomes" id="UP000789901">
    <property type="component" value="Unassembled WGS sequence"/>
</dbReference>
<dbReference type="EMBL" id="CAJVQB010001457">
    <property type="protein sequence ID" value="CAG8536436.1"/>
    <property type="molecule type" value="Genomic_DNA"/>
</dbReference>
<organism evidence="1 2">
    <name type="scientific">Gigaspora margarita</name>
    <dbReference type="NCBI Taxonomy" id="4874"/>
    <lineage>
        <taxon>Eukaryota</taxon>
        <taxon>Fungi</taxon>
        <taxon>Fungi incertae sedis</taxon>
        <taxon>Mucoromycota</taxon>
        <taxon>Glomeromycotina</taxon>
        <taxon>Glomeromycetes</taxon>
        <taxon>Diversisporales</taxon>
        <taxon>Gigasporaceae</taxon>
        <taxon>Gigaspora</taxon>
    </lineage>
</organism>
<reference evidence="1 2" key="1">
    <citation type="submission" date="2021-06" db="EMBL/GenBank/DDBJ databases">
        <authorList>
            <person name="Kallberg Y."/>
            <person name="Tangrot J."/>
            <person name="Rosling A."/>
        </authorList>
    </citation>
    <scope>NUCLEOTIDE SEQUENCE [LARGE SCALE GENOMIC DNA]</scope>
    <source>
        <strain evidence="1 2">120-4 pot B 10/14</strain>
    </source>
</reference>
<evidence type="ECO:0000313" key="2">
    <source>
        <dbReference type="Proteomes" id="UP000789901"/>
    </source>
</evidence>
<sequence length="402" mass="47100">MSTQFTLSDACAIARERGGRCLSALYINCRVPLDWKCAKGHQWSALFCRIKNKKSWCLQCSRYGPHSSSYKYLTLEDAIVLAHSKNGECLSTKYINSKTPLHWRCDKGHRWFACLDSALALSRNGECLSSDYVNNKTPLQWKCDKGHIWSANLNKVKDYNQWCSTCAGFNRTIVDMQNLAQIKNGRCLSDKYYDAHTKLEWEYKKGHKWITEPNCILKCHWCPECSSTRKTLENMNNIAKERGGKCLSTAYVNTNTHLNWKCEKGHTWIAVPNNIIQGMWCPFCPWKRQELCRKIVTELLDTPPSEKHRPDFLKTDKHPTGLELDLPYYDFGFAIEVQGIQHKCFHPFFHKNQEEFEKQKERNQLKKDLCYENDIYLFYVWYDDKDPEKTIRDELWALGLID</sequence>
<accession>A0ABM8W6A9</accession>
<evidence type="ECO:0000313" key="1">
    <source>
        <dbReference type="EMBL" id="CAG8536436.1"/>
    </source>
</evidence>
<protein>
    <submittedName>
        <fullName evidence="1">13914_t:CDS:1</fullName>
    </submittedName>
</protein>
<proteinExistence type="predicted"/>
<name>A0ABM8W6A9_GIGMA</name>
<gene>
    <name evidence="1" type="ORF">GMARGA_LOCUS3873</name>
</gene>
<keyword evidence="2" id="KW-1185">Reference proteome</keyword>
<comment type="caution">
    <text evidence="1">The sequence shown here is derived from an EMBL/GenBank/DDBJ whole genome shotgun (WGS) entry which is preliminary data.</text>
</comment>